<keyword evidence="1" id="KW-1133">Transmembrane helix</keyword>
<sequence>MTDASHWVGPPASFATYVAVLQTEVPSFAPINLIVSHWWFIVFVLRDCHEKSRLDIVFLKKLKSKGNLTMYIHAVNMHLRLVHNFFQNRI</sequence>
<comment type="caution">
    <text evidence="2">The sequence shown here is derived from an EMBL/GenBank/DDBJ whole genome shotgun (WGS) entry which is preliminary data.</text>
</comment>
<protein>
    <submittedName>
        <fullName evidence="2">Uncharacterized protein</fullName>
    </submittedName>
</protein>
<organism evidence="2 3">
    <name type="scientific">Apiospora arundinis</name>
    <dbReference type="NCBI Taxonomy" id="335852"/>
    <lineage>
        <taxon>Eukaryota</taxon>
        <taxon>Fungi</taxon>
        <taxon>Dikarya</taxon>
        <taxon>Ascomycota</taxon>
        <taxon>Pezizomycotina</taxon>
        <taxon>Sordariomycetes</taxon>
        <taxon>Xylariomycetidae</taxon>
        <taxon>Amphisphaeriales</taxon>
        <taxon>Apiosporaceae</taxon>
        <taxon>Apiospora</taxon>
    </lineage>
</organism>
<accession>A0ABR2J6G2</accession>
<reference evidence="2 3" key="1">
    <citation type="journal article" date="2024" name="IMA Fungus">
        <title>Apiospora arundinis, a panoply of carbohydrate-active enzymes and secondary metabolites.</title>
        <authorList>
            <person name="Sorensen T."/>
            <person name="Petersen C."/>
            <person name="Muurmann A.T."/>
            <person name="Christiansen J.V."/>
            <person name="Brundto M.L."/>
            <person name="Overgaard C.K."/>
            <person name="Boysen A.T."/>
            <person name="Wollenberg R.D."/>
            <person name="Larsen T.O."/>
            <person name="Sorensen J.L."/>
            <person name="Nielsen K.L."/>
            <person name="Sondergaard T.E."/>
        </authorList>
    </citation>
    <scope>NUCLEOTIDE SEQUENCE [LARGE SCALE GENOMIC DNA]</scope>
    <source>
        <strain evidence="2 3">AAU 773</strain>
    </source>
</reference>
<evidence type="ECO:0000313" key="3">
    <source>
        <dbReference type="Proteomes" id="UP001390339"/>
    </source>
</evidence>
<dbReference type="Proteomes" id="UP001390339">
    <property type="component" value="Unassembled WGS sequence"/>
</dbReference>
<dbReference type="EMBL" id="JAPCWZ010000003">
    <property type="protein sequence ID" value="KAK8873128.1"/>
    <property type="molecule type" value="Genomic_DNA"/>
</dbReference>
<proteinExistence type="predicted"/>
<evidence type="ECO:0000313" key="2">
    <source>
        <dbReference type="EMBL" id="KAK8873128.1"/>
    </source>
</evidence>
<keyword evidence="1" id="KW-0812">Transmembrane</keyword>
<evidence type="ECO:0000256" key="1">
    <source>
        <dbReference type="SAM" id="Phobius"/>
    </source>
</evidence>
<keyword evidence="3" id="KW-1185">Reference proteome</keyword>
<keyword evidence="1" id="KW-0472">Membrane</keyword>
<feature type="transmembrane region" description="Helical" evidence="1">
    <location>
        <begin position="27"/>
        <end position="45"/>
    </location>
</feature>
<name>A0ABR2J6G2_9PEZI</name>
<gene>
    <name evidence="2" type="ORF">PGQ11_003642</name>
</gene>